<sequence length="564" mass="61044">MRRSFAPAQGGEAESAVSLRWDRFCYVSSRWDRICDSASLRWDRNLGASRAKDLLKSALSQLAYTGLTADLEAVKAIMRPNDPISAGTPLAISFVNLDCNMALLVCLFSPEWWDILAIVPTHLTKTFWLRVMAWQFNTTGGVQTFHSASASCRAGRLLYKLHHSFDYQCLAVHIFNLDSPAPSVIQTDPKTARRPCARERAAAHKGARDIRETPPKKHPYLYAPSTLTVSMPITITTRPADAPSPSGSSSLRTAGTLLACMTFGAIAFVFLVCAAIAILYRVWCGRPRWQRRQPQDVSATEARKGASCANMRDPGRAKLPPPPPQQAEHRPSLDFECRSLPHTFVAAADPPSPPPLAASAPLARPRARVRPGLPFLFPARASDSGSAFREEVWPPPRQESAFVDPLLPARVGAADLAHIVTDIMGEGEGEGTPLVLLSLQCASEAGFGSKPASAAASTMCLARVQHDAGLAAGNAPTLRSTASEWTLCTATGNALDDDPSWPPTPSKLPMPVFERASPPPGAYPGISKGVRLVRPSTGDASYVKSWLERTPRRPRSAPGEQEEY</sequence>
<dbReference type="AlphaFoldDB" id="A0AAD6VT04"/>
<keyword evidence="2" id="KW-0812">Transmembrane</keyword>
<feature type="region of interest" description="Disordered" evidence="1">
    <location>
        <begin position="291"/>
        <end position="330"/>
    </location>
</feature>
<feature type="transmembrane region" description="Helical" evidence="2">
    <location>
        <begin position="256"/>
        <end position="283"/>
    </location>
</feature>
<evidence type="ECO:0000256" key="2">
    <source>
        <dbReference type="SAM" id="Phobius"/>
    </source>
</evidence>
<evidence type="ECO:0000313" key="3">
    <source>
        <dbReference type="EMBL" id="KAJ7220868.1"/>
    </source>
</evidence>
<dbReference type="EMBL" id="JARJCW010000009">
    <property type="protein sequence ID" value="KAJ7220868.1"/>
    <property type="molecule type" value="Genomic_DNA"/>
</dbReference>
<keyword evidence="2" id="KW-0472">Membrane</keyword>
<protein>
    <submittedName>
        <fullName evidence="3">Uncharacterized protein</fullName>
    </submittedName>
</protein>
<gene>
    <name evidence="3" type="ORF">GGX14DRAFT_389259</name>
</gene>
<evidence type="ECO:0000313" key="4">
    <source>
        <dbReference type="Proteomes" id="UP001219525"/>
    </source>
</evidence>
<reference evidence="3" key="1">
    <citation type="submission" date="2023-03" db="EMBL/GenBank/DDBJ databases">
        <title>Massive genome expansion in bonnet fungi (Mycena s.s.) driven by repeated elements and novel gene families across ecological guilds.</title>
        <authorList>
            <consortium name="Lawrence Berkeley National Laboratory"/>
            <person name="Harder C.B."/>
            <person name="Miyauchi S."/>
            <person name="Viragh M."/>
            <person name="Kuo A."/>
            <person name="Thoen E."/>
            <person name="Andreopoulos B."/>
            <person name="Lu D."/>
            <person name="Skrede I."/>
            <person name="Drula E."/>
            <person name="Henrissat B."/>
            <person name="Morin E."/>
            <person name="Kohler A."/>
            <person name="Barry K."/>
            <person name="LaButti K."/>
            <person name="Morin E."/>
            <person name="Salamov A."/>
            <person name="Lipzen A."/>
            <person name="Mereny Z."/>
            <person name="Hegedus B."/>
            <person name="Baldrian P."/>
            <person name="Stursova M."/>
            <person name="Weitz H."/>
            <person name="Taylor A."/>
            <person name="Grigoriev I.V."/>
            <person name="Nagy L.G."/>
            <person name="Martin F."/>
            <person name="Kauserud H."/>
        </authorList>
    </citation>
    <scope>NUCLEOTIDE SEQUENCE</scope>
    <source>
        <strain evidence="3">9144</strain>
    </source>
</reference>
<comment type="caution">
    <text evidence="3">The sequence shown here is derived from an EMBL/GenBank/DDBJ whole genome shotgun (WGS) entry which is preliminary data.</text>
</comment>
<feature type="region of interest" description="Disordered" evidence="1">
    <location>
        <begin position="544"/>
        <end position="564"/>
    </location>
</feature>
<accession>A0AAD6VT04</accession>
<name>A0AAD6VT04_9AGAR</name>
<organism evidence="3 4">
    <name type="scientific">Mycena pura</name>
    <dbReference type="NCBI Taxonomy" id="153505"/>
    <lineage>
        <taxon>Eukaryota</taxon>
        <taxon>Fungi</taxon>
        <taxon>Dikarya</taxon>
        <taxon>Basidiomycota</taxon>
        <taxon>Agaricomycotina</taxon>
        <taxon>Agaricomycetes</taxon>
        <taxon>Agaricomycetidae</taxon>
        <taxon>Agaricales</taxon>
        <taxon>Marasmiineae</taxon>
        <taxon>Mycenaceae</taxon>
        <taxon>Mycena</taxon>
    </lineage>
</organism>
<proteinExistence type="predicted"/>
<evidence type="ECO:0000256" key="1">
    <source>
        <dbReference type="SAM" id="MobiDB-lite"/>
    </source>
</evidence>
<keyword evidence="4" id="KW-1185">Reference proteome</keyword>
<keyword evidence="2" id="KW-1133">Transmembrane helix</keyword>
<dbReference type="Proteomes" id="UP001219525">
    <property type="component" value="Unassembled WGS sequence"/>
</dbReference>